<gene>
    <name evidence="1" type="ORF">OV079_19560</name>
</gene>
<sequence length="184" mass="19126">MARGKTLRIGSPEHTDVKIEVMTLFARAGDLEMCKLLRKTQKTPALSQRQSHAIACVQQQFCRPMTLPGGCPAGMRNEGPEGCAPIRSCTAAGSDAQAAACEAGEASCCAPALLMLEIADAQAGMPTPESLATRRTLARIGCDAGHAELCLEASALGVGTAAARRERACALGHVESCRPLAPNP</sequence>
<evidence type="ECO:0000313" key="1">
    <source>
        <dbReference type="EMBL" id="MCY1007708.1"/>
    </source>
</evidence>
<reference evidence="1" key="1">
    <citation type="submission" date="2022-11" db="EMBL/GenBank/DDBJ databases">
        <title>Minimal conservation of predation-associated metabolite biosynthetic gene clusters underscores biosynthetic potential of Myxococcota including descriptions for ten novel species: Archangium lansinium sp. nov., Myxococcus landrumus sp. nov., Nannocystis bai.</title>
        <authorList>
            <person name="Ahearne A."/>
            <person name="Stevens C."/>
            <person name="Phillips K."/>
        </authorList>
    </citation>
    <scope>NUCLEOTIDE SEQUENCE</scope>
    <source>
        <strain evidence="1">Na p29</strain>
    </source>
</reference>
<dbReference type="RefSeq" id="WP_267770349.1">
    <property type="nucleotide sequence ID" value="NZ_JAPNKE010000002.1"/>
</dbReference>
<keyword evidence="2" id="KW-1185">Reference proteome</keyword>
<organism evidence="1 2">
    <name type="scientific">Nannocystis pusilla</name>
    <dbReference type="NCBI Taxonomy" id="889268"/>
    <lineage>
        <taxon>Bacteria</taxon>
        <taxon>Pseudomonadati</taxon>
        <taxon>Myxococcota</taxon>
        <taxon>Polyangia</taxon>
        <taxon>Nannocystales</taxon>
        <taxon>Nannocystaceae</taxon>
        <taxon>Nannocystis</taxon>
    </lineage>
</organism>
<dbReference type="AlphaFoldDB" id="A0A9X3IZ96"/>
<evidence type="ECO:0000313" key="2">
    <source>
        <dbReference type="Proteomes" id="UP001150924"/>
    </source>
</evidence>
<dbReference type="EMBL" id="JAPNKE010000002">
    <property type="protein sequence ID" value="MCY1007708.1"/>
    <property type="molecule type" value="Genomic_DNA"/>
</dbReference>
<name>A0A9X3IZ96_9BACT</name>
<proteinExistence type="predicted"/>
<dbReference type="Proteomes" id="UP001150924">
    <property type="component" value="Unassembled WGS sequence"/>
</dbReference>
<accession>A0A9X3IZ96</accession>
<protein>
    <submittedName>
        <fullName evidence="1">Uncharacterized protein</fullName>
    </submittedName>
</protein>
<comment type="caution">
    <text evidence="1">The sequence shown here is derived from an EMBL/GenBank/DDBJ whole genome shotgun (WGS) entry which is preliminary data.</text>
</comment>